<evidence type="ECO:0000313" key="11">
    <source>
        <dbReference type="EMBL" id="BES80690.1"/>
    </source>
</evidence>
<protein>
    <recommendedName>
        <fullName evidence="2">polynucleotide 5'-hydroxyl-kinase</fullName>
        <ecNumber evidence="2">2.7.1.78</ecNumber>
    </recommendedName>
</protein>
<dbReference type="InterPro" id="IPR027417">
    <property type="entry name" value="P-loop_NTPase"/>
</dbReference>
<dbReference type="Pfam" id="PF16575">
    <property type="entry name" value="CLP1_P"/>
    <property type="match status" value="1"/>
</dbReference>
<evidence type="ECO:0000256" key="6">
    <source>
        <dbReference type="ARBA" id="ARBA00022840"/>
    </source>
</evidence>
<proteinExistence type="predicted"/>
<dbReference type="GeneID" id="89288283"/>
<keyword evidence="6" id="KW-0067">ATP-binding</keyword>
<dbReference type="EMBL" id="AP028907">
    <property type="protein sequence ID" value="BES80690.1"/>
    <property type="molecule type" value="Genomic_DNA"/>
</dbReference>
<evidence type="ECO:0000256" key="3">
    <source>
        <dbReference type="ARBA" id="ARBA00022679"/>
    </source>
</evidence>
<evidence type="ECO:0000256" key="2">
    <source>
        <dbReference type="ARBA" id="ARBA00012157"/>
    </source>
</evidence>
<comment type="catalytic activity">
    <reaction evidence="8">
        <text>a 5'-end dephospho-ribonucleoside-RNA + ATP = a 5'-end 5'-phospho-ribonucleoside-RNA + ADP + H(+)</text>
        <dbReference type="Rhea" id="RHEA:54580"/>
        <dbReference type="Rhea" id="RHEA-COMP:13936"/>
        <dbReference type="Rhea" id="RHEA-COMP:15179"/>
        <dbReference type="ChEBI" id="CHEBI:15378"/>
        <dbReference type="ChEBI" id="CHEBI:30616"/>
        <dbReference type="ChEBI" id="CHEBI:138282"/>
        <dbReference type="ChEBI" id="CHEBI:138284"/>
        <dbReference type="ChEBI" id="CHEBI:456216"/>
        <dbReference type="EC" id="2.7.1.78"/>
    </reaction>
</comment>
<dbReference type="PANTHER" id="PTHR12755">
    <property type="entry name" value="CLEAVAGE/POLYADENYLATION FACTOR IA SUBUNIT CLP1P"/>
    <property type="match status" value="1"/>
</dbReference>
<gene>
    <name evidence="11" type="ORF">PABY_02570</name>
</gene>
<evidence type="ECO:0000256" key="4">
    <source>
        <dbReference type="ARBA" id="ARBA00022741"/>
    </source>
</evidence>
<reference evidence="11 12" key="1">
    <citation type="submission" date="2023-09" db="EMBL/GenBank/DDBJ databases">
        <title>Pyrofollis japonicus gen. nov. sp. nov., a novel member of the family Pyrodictiaceae isolated from the Iheya North hydrothermal field.</title>
        <authorList>
            <person name="Miyazaki U."/>
            <person name="Sanari M."/>
            <person name="Tame A."/>
            <person name="Kitajima M."/>
            <person name="Okamoto A."/>
            <person name="Sawayama S."/>
            <person name="Miyazaki J."/>
            <person name="Takai K."/>
            <person name="Nakagawa S."/>
        </authorList>
    </citation>
    <scope>NUCLEOTIDE SEQUENCE [LARGE SCALE GENOMIC DNA]</scope>
    <source>
        <strain evidence="11 12">AV2</strain>
    </source>
</reference>
<comment type="catalytic activity">
    <reaction evidence="9">
        <text>a 5'-end dephospho-2'-deoxyribonucleoside-DNA + ATP = a 5'-end 5'-phospho-2'-deoxyribonucleoside-DNA + ADP + H(+)</text>
        <dbReference type="Rhea" id="RHEA:15669"/>
        <dbReference type="Rhea" id="RHEA-COMP:13180"/>
        <dbReference type="Rhea" id="RHEA-COMP:13184"/>
        <dbReference type="ChEBI" id="CHEBI:15378"/>
        <dbReference type="ChEBI" id="CHEBI:30616"/>
        <dbReference type="ChEBI" id="CHEBI:136412"/>
        <dbReference type="ChEBI" id="CHEBI:136416"/>
        <dbReference type="ChEBI" id="CHEBI:456216"/>
        <dbReference type="EC" id="2.7.1.78"/>
    </reaction>
</comment>
<accession>A0ABM8IV55</accession>
<keyword evidence="3" id="KW-0808">Transferase</keyword>
<dbReference type="RefSeq" id="WP_338251148.1">
    <property type="nucleotide sequence ID" value="NZ_AP028907.1"/>
</dbReference>
<dbReference type="InterPro" id="IPR032319">
    <property type="entry name" value="CLP1_P"/>
</dbReference>
<evidence type="ECO:0000256" key="9">
    <source>
        <dbReference type="ARBA" id="ARBA00044673"/>
    </source>
</evidence>
<dbReference type="PANTHER" id="PTHR12755:SF3">
    <property type="entry name" value="POLYNUCLEOTIDE 5'-HYDROXYL-KINASE NOL9"/>
    <property type="match status" value="1"/>
</dbReference>
<comment type="function">
    <text evidence="7">Polynucleotide kinase that can phosphorylate the 5'-hydroxyl groups of both single-stranded RNA (ssRNA) and single-stranded DNA (ssDNA). Exhibits a strong preference for ssRNA.</text>
</comment>
<dbReference type="EC" id="2.7.1.78" evidence="2"/>
<organism evidence="11 12">
    <name type="scientific">Pyrodictium abyssi</name>
    <dbReference type="NCBI Taxonomy" id="54256"/>
    <lineage>
        <taxon>Archaea</taxon>
        <taxon>Thermoproteota</taxon>
        <taxon>Thermoprotei</taxon>
        <taxon>Desulfurococcales</taxon>
        <taxon>Pyrodictiaceae</taxon>
        <taxon>Pyrodictium</taxon>
    </lineage>
</organism>
<evidence type="ECO:0000256" key="7">
    <source>
        <dbReference type="ARBA" id="ARBA00024737"/>
    </source>
</evidence>
<evidence type="ECO:0000259" key="10">
    <source>
        <dbReference type="Pfam" id="PF16575"/>
    </source>
</evidence>
<dbReference type="Proteomes" id="UP001341135">
    <property type="component" value="Chromosome"/>
</dbReference>
<dbReference type="SUPFAM" id="SSF52540">
    <property type="entry name" value="P-loop containing nucleoside triphosphate hydrolases"/>
    <property type="match status" value="1"/>
</dbReference>
<dbReference type="Gene3D" id="3.40.50.300">
    <property type="entry name" value="P-loop containing nucleotide triphosphate hydrolases"/>
    <property type="match status" value="1"/>
</dbReference>
<dbReference type="InterPro" id="IPR045116">
    <property type="entry name" value="Clp1/Grc3"/>
</dbReference>
<keyword evidence="5" id="KW-0418">Kinase</keyword>
<evidence type="ECO:0000256" key="8">
    <source>
        <dbReference type="ARBA" id="ARBA00044641"/>
    </source>
</evidence>
<evidence type="ECO:0000256" key="1">
    <source>
        <dbReference type="ARBA" id="ARBA00001968"/>
    </source>
</evidence>
<feature type="domain" description="Clp1 P-loop" evidence="10">
    <location>
        <begin position="101"/>
        <end position="279"/>
    </location>
</feature>
<sequence>MRVHLILEPGQIVRVEGPLKARVVYGQVMVLGAVFNTGDEFEVHRYRSYAVKALVESRIEMDVVYGGSIERPSPGEEVVDTWVRSVDDALRRGCRTFIVLGPVDAGKSSVSALIANRAILRGLRTGVVDADVGQADVGPPACVSAAEVRRPILWLRELRAEYMRFVGNITPQRAERRIVAGVVELVMKLRNAGVDVVVVDTDGWVQGLNSIEYKAEIARYISADMVYVVGDEKLYRMVEGVFAGQKCGVAYLPSPAARRERNREERRGLRSQAYRRYLEPLYERDIELDKVSVYGSCFFSGATLSEEHARTLQQLLRVPVLAASETYDTLYVVTLGQPDPAGLEKASSMYQKQVYILDKNLVANALVSLIGPDGEEKALGILRDIDLQRMIAKIATPYTGEVKGLVLGGIRLNEDYEEAGRPLRCVI</sequence>
<keyword evidence="4" id="KW-0547">Nucleotide-binding</keyword>
<evidence type="ECO:0000313" key="12">
    <source>
        <dbReference type="Proteomes" id="UP001341135"/>
    </source>
</evidence>
<evidence type="ECO:0000256" key="5">
    <source>
        <dbReference type="ARBA" id="ARBA00022777"/>
    </source>
</evidence>
<keyword evidence="12" id="KW-1185">Reference proteome</keyword>
<name>A0ABM8IV55_9CREN</name>
<comment type="cofactor">
    <cofactor evidence="1">
        <name>a divalent metal cation</name>
        <dbReference type="ChEBI" id="CHEBI:60240"/>
    </cofactor>
</comment>